<sequence>MKWWANMSAGAKLLFCFDSELYPVAKVSMREHISMDARVLECETSQ</sequence>
<protein>
    <submittedName>
        <fullName evidence="1">Uncharacterized protein</fullName>
    </submittedName>
</protein>
<organism evidence="1">
    <name type="scientific">Rhizophora mucronata</name>
    <name type="common">Asiatic mangrove</name>
    <dbReference type="NCBI Taxonomy" id="61149"/>
    <lineage>
        <taxon>Eukaryota</taxon>
        <taxon>Viridiplantae</taxon>
        <taxon>Streptophyta</taxon>
        <taxon>Embryophyta</taxon>
        <taxon>Tracheophyta</taxon>
        <taxon>Spermatophyta</taxon>
        <taxon>Magnoliopsida</taxon>
        <taxon>eudicotyledons</taxon>
        <taxon>Gunneridae</taxon>
        <taxon>Pentapetalae</taxon>
        <taxon>rosids</taxon>
        <taxon>fabids</taxon>
        <taxon>Malpighiales</taxon>
        <taxon>Rhizophoraceae</taxon>
        <taxon>Rhizophora</taxon>
    </lineage>
</organism>
<reference evidence="1" key="1">
    <citation type="submission" date="2018-02" db="EMBL/GenBank/DDBJ databases">
        <title>Rhizophora mucronata_Transcriptome.</title>
        <authorList>
            <person name="Meera S.P."/>
            <person name="Sreeshan A."/>
            <person name="Augustine A."/>
        </authorList>
    </citation>
    <scope>NUCLEOTIDE SEQUENCE</scope>
    <source>
        <tissue evidence="1">Leaf</tissue>
    </source>
</reference>
<dbReference type="EMBL" id="GGEC01085070">
    <property type="protein sequence ID" value="MBX65554.1"/>
    <property type="molecule type" value="Transcribed_RNA"/>
</dbReference>
<proteinExistence type="predicted"/>
<evidence type="ECO:0000313" key="1">
    <source>
        <dbReference type="EMBL" id="MBX65554.1"/>
    </source>
</evidence>
<dbReference type="AlphaFoldDB" id="A0A2P2QF77"/>
<name>A0A2P2QF77_RHIMU</name>
<accession>A0A2P2QF77</accession>